<keyword evidence="1" id="KW-0175">Coiled coil</keyword>
<dbReference type="RefSeq" id="WP_342853852.1">
    <property type="nucleotide sequence ID" value="NZ_JBBMRA010000003.1"/>
</dbReference>
<evidence type="ECO:0000313" key="3">
    <source>
        <dbReference type="EMBL" id="MEM5535631.1"/>
    </source>
</evidence>
<name>A0ABU9TPI4_9GAMM</name>
<protein>
    <submittedName>
        <fullName evidence="3">PASTA domain-containing protein</fullName>
    </submittedName>
</protein>
<accession>A0ABU9TPI4</accession>
<dbReference type="PROSITE" id="PS51178">
    <property type="entry name" value="PASTA"/>
    <property type="match status" value="1"/>
</dbReference>
<evidence type="ECO:0000259" key="2">
    <source>
        <dbReference type="PROSITE" id="PS51178"/>
    </source>
</evidence>
<dbReference type="CDD" id="cd06577">
    <property type="entry name" value="PASTA_pknB"/>
    <property type="match status" value="1"/>
</dbReference>
<evidence type="ECO:0000256" key="1">
    <source>
        <dbReference type="SAM" id="Coils"/>
    </source>
</evidence>
<reference evidence="3 4" key="1">
    <citation type="submission" date="2024-03" db="EMBL/GenBank/DDBJ databases">
        <title>Community enrichment and isolation of bacterial strains for fucoidan degradation.</title>
        <authorList>
            <person name="Sichert A."/>
        </authorList>
    </citation>
    <scope>NUCLEOTIDE SEQUENCE [LARGE SCALE GENOMIC DNA]</scope>
    <source>
        <strain evidence="3 4">AS76</strain>
    </source>
</reference>
<gene>
    <name evidence="3" type="ORF">WNY58_04420</name>
</gene>
<organism evidence="3 4">
    <name type="scientific">Neptuniibacter pectenicola</name>
    <dbReference type="NCBI Taxonomy" id="1806669"/>
    <lineage>
        <taxon>Bacteria</taxon>
        <taxon>Pseudomonadati</taxon>
        <taxon>Pseudomonadota</taxon>
        <taxon>Gammaproteobacteria</taxon>
        <taxon>Oceanospirillales</taxon>
        <taxon>Oceanospirillaceae</taxon>
        <taxon>Neptuniibacter</taxon>
    </lineage>
</organism>
<comment type="caution">
    <text evidence="3">The sequence shown here is derived from an EMBL/GenBank/DDBJ whole genome shotgun (WGS) entry which is preliminary data.</text>
</comment>
<dbReference type="SMART" id="SM00740">
    <property type="entry name" value="PASTA"/>
    <property type="match status" value="1"/>
</dbReference>
<keyword evidence="4" id="KW-1185">Reference proteome</keyword>
<dbReference type="EMBL" id="JBBMRA010000003">
    <property type="protein sequence ID" value="MEM5535631.1"/>
    <property type="molecule type" value="Genomic_DNA"/>
</dbReference>
<evidence type="ECO:0000313" key="4">
    <source>
        <dbReference type="Proteomes" id="UP001449225"/>
    </source>
</evidence>
<dbReference type="Gene3D" id="3.30.10.20">
    <property type="match status" value="1"/>
</dbReference>
<dbReference type="Pfam" id="PF03793">
    <property type="entry name" value="PASTA"/>
    <property type="match status" value="1"/>
</dbReference>
<feature type="domain" description="PASTA" evidence="2">
    <location>
        <begin position="295"/>
        <end position="364"/>
    </location>
</feature>
<dbReference type="InterPro" id="IPR005543">
    <property type="entry name" value="PASTA_dom"/>
</dbReference>
<dbReference type="Proteomes" id="UP001449225">
    <property type="component" value="Unassembled WGS sequence"/>
</dbReference>
<proteinExistence type="predicted"/>
<feature type="coiled-coil region" evidence="1">
    <location>
        <begin position="129"/>
        <end position="204"/>
    </location>
</feature>
<sequence length="370" mass="40585">MALTITAKLLDSNGKALNNATVDVCFYAANGRIKSIASGKTLANGQFKAQSSTKVSGYLPRVLLRTLHKNNWLNLTNTPKSYSSSKLDFGNVKVSFTPVLTVANTIFHTIPSSITGVTTKANPESLKQLNTLKVSNQTLEKQLQASKKAESTLKLEIDQLRKVTQNPKIDPALTKQLSTLQLHNKNLTELLKGKENRIKELEKIDPNAKATLKTEELSKDEMISSAMAALNKADHDNNGRFQLKSARMDLKVLPGSSKDKIRLVKDSNSLTLIDPAMLSTLILDLDVPGHQETVTPHKTKMPDLTGYTRSLANRRLEEMQLDAQWYNQQLTKEQQSETGKIISQAPKAGAAIDPDTEIMLIIGVSPSTGA</sequence>